<dbReference type="Gramene" id="GBG76923">
    <property type="protein sequence ID" value="GBG76923"/>
    <property type="gene ID" value="CBR_g23137"/>
</dbReference>
<dbReference type="GO" id="GO:0071203">
    <property type="term" value="C:WASH complex"/>
    <property type="evidence" value="ECO:0007669"/>
    <property type="project" value="InterPro"/>
</dbReference>
<dbReference type="GO" id="GO:0042147">
    <property type="term" value="P:retrograde transport, endosome to Golgi"/>
    <property type="evidence" value="ECO:0007669"/>
    <property type="project" value="TreeGrafter"/>
</dbReference>
<evidence type="ECO:0000259" key="3">
    <source>
        <dbReference type="Pfam" id="PF11945"/>
    </source>
</evidence>
<name>A0A388L3Z3_CHABU</name>
<dbReference type="InterPro" id="IPR021854">
    <property type="entry name" value="WASH1_WAHD"/>
</dbReference>
<dbReference type="GO" id="GO:0043015">
    <property type="term" value="F:gamma-tubulin binding"/>
    <property type="evidence" value="ECO:0007669"/>
    <property type="project" value="TreeGrafter"/>
</dbReference>
<keyword evidence="5" id="KW-1185">Reference proteome</keyword>
<dbReference type="AlphaFoldDB" id="A0A388L3Z3"/>
<dbReference type="GO" id="GO:0005769">
    <property type="term" value="C:early endosome"/>
    <property type="evidence" value="ECO:0007669"/>
    <property type="project" value="InterPro"/>
</dbReference>
<feature type="domain" description="WASH1 WAHD" evidence="3">
    <location>
        <begin position="3"/>
        <end position="83"/>
    </location>
</feature>
<dbReference type="OrthoDB" id="307871at2759"/>
<sequence length="165" mass="18307">MLAVVGHDLRPEETYLQLCDALSMLEQTVDSIFSAVIDRVESDRQRLRGITERIKTAQAKIDAISGSKKAITVFSSSKYPASSPGARDYVPFLVGRGANGRNEGVWREQLAATELRSPHMFMHEMEDHSLPRGADEAMELFRFFAETAYEEAPALRAPPVSHTGP</sequence>
<proteinExistence type="inferred from homology"/>
<evidence type="ECO:0000313" key="4">
    <source>
        <dbReference type="EMBL" id="GBG76923.1"/>
    </source>
</evidence>
<protein>
    <recommendedName>
        <fullName evidence="3">WASH1 WAHD domain-containing protein</fullName>
    </recommendedName>
</protein>
<dbReference type="GO" id="GO:0003779">
    <property type="term" value="F:actin binding"/>
    <property type="evidence" value="ECO:0007669"/>
    <property type="project" value="UniProtKB-KW"/>
</dbReference>
<dbReference type="STRING" id="69332.A0A388L3Z3"/>
<evidence type="ECO:0000256" key="1">
    <source>
        <dbReference type="ARBA" id="ARBA00005602"/>
    </source>
</evidence>
<dbReference type="GO" id="GO:0005829">
    <property type="term" value="C:cytosol"/>
    <property type="evidence" value="ECO:0007669"/>
    <property type="project" value="GOC"/>
</dbReference>
<reference evidence="4 5" key="1">
    <citation type="journal article" date="2018" name="Cell">
        <title>The Chara Genome: Secondary Complexity and Implications for Plant Terrestrialization.</title>
        <authorList>
            <person name="Nishiyama T."/>
            <person name="Sakayama H."/>
            <person name="Vries J.D."/>
            <person name="Buschmann H."/>
            <person name="Saint-Marcoux D."/>
            <person name="Ullrich K.K."/>
            <person name="Haas F.B."/>
            <person name="Vanderstraeten L."/>
            <person name="Becker D."/>
            <person name="Lang D."/>
            <person name="Vosolsobe S."/>
            <person name="Rombauts S."/>
            <person name="Wilhelmsson P.K.I."/>
            <person name="Janitza P."/>
            <person name="Kern R."/>
            <person name="Heyl A."/>
            <person name="Rumpler F."/>
            <person name="Villalobos L.I.A.C."/>
            <person name="Clay J.M."/>
            <person name="Skokan R."/>
            <person name="Toyoda A."/>
            <person name="Suzuki Y."/>
            <person name="Kagoshima H."/>
            <person name="Schijlen E."/>
            <person name="Tajeshwar N."/>
            <person name="Catarino B."/>
            <person name="Hetherington A.J."/>
            <person name="Saltykova A."/>
            <person name="Bonnot C."/>
            <person name="Breuninger H."/>
            <person name="Symeonidi A."/>
            <person name="Radhakrishnan G.V."/>
            <person name="Van Nieuwerburgh F."/>
            <person name="Deforce D."/>
            <person name="Chang C."/>
            <person name="Karol K.G."/>
            <person name="Hedrich R."/>
            <person name="Ulvskov P."/>
            <person name="Glockner G."/>
            <person name="Delwiche C.F."/>
            <person name="Petrasek J."/>
            <person name="Van de Peer Y."/>
            <person name="Friml J."/>
            <person name="Beilby M."/>
            <person name="Dolan L."/>
            <person name="Kohara Y."/>
            <person name="Sugano S."/>
            <person name="Fujiyama A."/>
            <person name="Delaux P.-M."/>
            <person name="Quint M."/>
            <person name="TheiBen G."/>
            <person name="Hagemann M."/>
            <person name="Harholt J."/>
            <person name="Dunand C."/>
            <person name="Zachgo S."/>
            <person name="Langdale J."/>
            <person name="Maumus F."/>
            <person name="Straeten D.V.D."/>
            <person name="Gould S.B."/>
            <person name="Rensing S.A."/>
        </authorList>
    </citation>
    <scope>NUCLEOTIDE SEQUENCE [LARGE SCALE GENOMIC DNA]</scope>
    <source>
        <strain evidence="4 5">S276</strain>
    </source>
</reference>
<evidence type="ECO:0000313" key="5">
    <source>
        <dbReference type="Proteomes" id="UP000265515"/>
    </source>
</evidence>
<dbReference type="GO" id="GO:0055037">
    <property type="term" value="C:recycling endosome"/>
    <property type="evidence" value="ECO:0007669"/>
    <property type="project" value="TreeGrafter"/>
</dbReference>
<dbReference type="GO" id="GO:0006887">
    <property type="term" value="P:exocytosis"/>
    <property type="evidence" value="ECO:0007669"/>
    <property type="project" value="TreeGrafter"/>
</dbReference>
<dbReference type="Proteomes" id="UP000265515">
    <property type="component" value="Unassembled WGS sequence"/>
</dbReference>
<accession>A0A388L3Z3</accession>
<dbReference type="GO" id="GO:0034314">
    <property type="term" value="P:Arp2/3 complex-mediated actin nucleation"/>
    <property type="evidence" value="ECO:0007669"/>
    <property type="project" value="InterPro"/>
</dbReference>
<comment type="similarity">
    <text evidence="1">Belongs to the WASH1 family.</text>
</comment>
<organism evidence="4 5">
    <name type="scientific">Chara braunii</name>
    <name type="common">Braun's stonewort</name>
    <dbReference type="NCBI Taxonomy" id="69332"/>
    <lineage>
        <taxon>Eukaryota</taxon>
        <taxon>Viridiplantae</taxon>
        <taxon>Streptophyta</taxon>
        <taxon>Charophyceae</taxon>
        <taxon>Charales</taxon>
        <taxon>Characeae</taxon>
        <taxon>Chara</taxon>
    </lineage>
</organism>
<dbReference type="GO" id="GO:0043014">
    <property type="term" value="F:alpha-tubulin binding"/>
    <property type="evidence" value="ECO:0007669"/>
    <property type="project" value="InterPro"/>
</dbReference>
<dbReference type="InterPro" id="IPR028290">
    <property type="entry name" value="WASH1"/>
</dbReference>
<keyword evidence="2" id="KW-0009">Actin-binding</keyword>
<gene>
    <name evidence="4" type="ORF">CBR_g23137</name>
</gene>
<comment type="caution">
    <text evidence="4">The sequence shown here is derived from an EMBL/GenBank/DDBJ whole genome shotgun (WGS) entry which is preliminary data.</text>
</comment>
<dbReference type="PANTHER" id="PTHR23331:SF1">
    <property type="entry name" value="WASH COMPLEX SUBUNIT 1"/>
    <property type="match status" value="1"/>
</dbReference>
<dbReference type="Pfam" id="PF11945">
    <property type="entry name" value="WASH_WAHD"/>
    <property type="match status" value="1"/>
</dbReference>
<dbReference type="PANTHER" id="PTHR23331">
    <property type="entry name" value="CXYORF1"/>
    <property type="match status" value="1"/>
</dbReference>
<dbReference type="GO" id="GO:0032456">
    <property type="term" value="P:endocytic recycling"/>
    <property type="evidence" value="ECO:0007669"/>
    <property type="project" value="TreeGrafter"/>
</dbReference>
<dbReference type="EMBL" id="BFEA01000256">
    <property type="protein sequence ID" value="GBG76923.1"/>
    <property type="molecule type" value="Genomic_DNA"/>
</dbReference>
<evidence type="ECO:0000256" key="2">
    <source>
        <dbReference type="ARBA" id="ARBA00023203"/>
    </source>
</evidence>